<dbReference type="EMBL" id="CYRY02002558">
    <property type="protein sequence ID" value="VCW67268.1"/>
    <property type="molecule type" value="Genomic_DNA"/>
</dbReference>
<organism evidence="1 2">
    <name type="scientific">Gulo gulo</name>
    <name type="common">Wolverine</name>
    <name type="synonym">Gluton</name>
    <dbReference type="NCBI Taxonomy" id="48420"/>
    <lineage>
        <taxon>Eukaryota</taxon>
        <taxon>Metazoa</taxon>
        <taxon>Chordata</taxon>
        <taxon>Craniata</taxon>
        <taxon>Vertebrata</taxon>
        <taxon>Euteleostomi</taxon>
        <taxon>Mammalia</taxon>
        <taxon>Eutheria</taxon>
        <taxon>Laurasiatheria</taxon>
        <taxon>Carnivora</taxon>
        <taxon>Caniformia</taxon>
        <taxon>Musteloidea</taxon>
        <taxon>Mustelidae</taxon>
        <taxon>Guloninae</taxon>
        <taxon>Gulo</taxon>
    </lineage>
</organism>
<protein>
    <submittedName>
        <fullName evidence="1">Uncharacterized protein</fullName>
    </submittedName>
</protein>
<reference evidence="1 2" key="1">
    <citation type="submission" date="2018-10" db="EMBL/GenBank/DDBJ databases">
        <authorList>
            <person name="Ekblom R."/>
            <person name="Jareborg N."/>
        </authorList>
    </citation>
    <scope>NUCLEOTIDE SEQUENCE [LARGE SCALE GENOMIC DNA]</scope>
    <source>
        <tissue evidence="1">Muscle</tissue>
    </source>
</reference>
<dbReference type="AlphaFoldDB" id="A0A9X9LFZ2"/>
<accession>A0A9X9LFZ2</accession>
<keyword evidence="2" id="KW-1185">Reference proteome</keyword>
<evidence type="ECO:0000313" key="2">
    <source>
        <dbReference type="Proteomes" id="UP000269945"/>
    </source>
</evidence>
<sequence>MLQEGVPRRVLCWRLEGLELLLLFSRASVPRLPSIYCVPLPRPLPPRLPGDQKALPVLVSSVVQNLVGSVRQQACPAPSGAPGSDAPSVLSLQRAARRANKKPPALLLDRGSCRLSPLSPSSPRTCHPLPFCPGETGASLARGWAPSGRAVRETAGRMQGWAPRVGWLWNGSFWLALVLASVHADVVRACISYKESLFVEKEI</sequence>
<dbReference type="Proteomes" id="UP000269945">
    <property type="component" value="Unassembled WGS sequence"/>
</dbReference>
<name>A0A9X9LFZ2_GULGU</name>
<comment type="caution">
    <text evidence="1">The sequence shown here is derived from an EMBL/GenBank/DDBJ whole genome shotgun (WGS) entry which is preliminary data.</text>
</comment>
<proteinExistence type="predicted"/>
<gene>
    <name evidence="1" type="ORF">BN2614_LOCUS1</name>
</gene>
<evidence type="ECO:0000313" key="1">
    <source>
        <dbReference type="EMBL" id="VCW67268.1"/>
    </source>
</evidence>